<accession>A0AA48H4E7</accession>
<evidence type="ECO:0000256" key="9">
    <source>
        <dbReference type="SAM" id="Phobius"/>
    </source>
</evidence>
<reference evidence="12" key="1">
    <citation type="journal article" date="2023" name="Int. J. Syst. Evol. Microbiol.">
        <title>Mesoterricola silvestris gen. nov., sp. nov., Mesoterricola sediminis sp. nov., Geothrix oryzae sp. nov., Geothrix edaphica sp. nov., Geothrix rubra sp. nov., and Geothrix limicola sp. nov., six novel members of Acidobacteriota isolated from soils.</title>
        <authorList>
            <person name="Itoh H."/>
            <person name="Sugisawa Y."/>
            <person name="Mise K."/>
            <person name="Xu Z."/>
            <person name="Kuniyasu M."/>
            <person name="Ushijima N."/>
            <person name="Kawano K."/>
            <person name="Kobayashi E."/>
            <person name="Shiratori Y."/>
            <person name="Masuda Y."/>
            <person name="Senoo K."/>
        </authorList>
    </citation>
    <scope>NUCLEOTIDE SEQUENCE</scope>
    <source>
        <strain evidence="12">W786</strain>
    </source>
</reference>
<evidence type="ECO:0000313" key="13">
    <source>
        <dbReference type="Proteomes" id="UP001228113"/>
    </source>
</evidence>
<dbReference type="FunFam" id="3.40.50.300:FF:000221">
    <property type="entry name" value="Multidrug ABC transporter ATP-binding protein"/>
    <property type="match status" value="1"/>
</dbReference>
<keyword evidence="3" id="KW-1003">Cell membrane</keyword>
<dbReference type="PROSITE" id="PS00211">
    <property type="entry name" value="ABC_TRANSPORTER_1"/>
    <property type="match status" value="1"/>
</dbReference>
<feature type="transmembrane region" description="Helical" evidence="9">
    <location>
        <begin position="154"/>
        <end position="172"/>
    </location>
</feature>
<evidence type="ECO:0000259" key="11">
    <source>
        <dbReference type="PROSITE" id="PS50929"/>
    </source>
</evidence>
<dbReference type="Pfam" id="PF00664">
    <property type="entry name" value="ABC_membrane"/>
    <property type="match status" value="1"/>
</dbReference>
<feature type="domain" description="ABC transmembrane type-1" evidence="11">
    <location>
        <begin position="39"/>
        <end position="321"/>
    </location>
</feature>
<dbReference type="Gene3D" id="3.40.50.300">
    <property type="entry name" value="P-loop containing nucleotide triphosphate hydrolases"/>
    <property type="match status" value="1"/>
</dbReference>
<evidence type="ECO:0000256" key="2">
    <source>
        <dbReference type="ARBA" id="ARBA00022448"/>
    </source>
</evidence>
<dbReference type="SUPFAM" id="SSF52540">
    <property type="entry name" value="P-loop containing nucleoside triphosphate hydrolases"/>
    <property type="match status" value="1"/>
</dbReference>
<keyword evidence="5" id="KW-0547">Nucleotide-binding</keyword>
<evidence type="ECO:0000256" key="1">
    <source>
        <dbReference type="ARBA" id="ARBA00004651"/>
    </source>
</evidence>
<sequence>MTDSARAFFQPDQVDQQPGRHALLVRLVSYLRPYWLGLAALLLLMAAGAALEVLPSEFTLRLIDHHLAKGSLRGAGPLIGAFMGFIAVGFVVQVARYGLLSWIGQMAMLDLRMQVFGHLMKRSTHFFHKNPVGRLMTRVISDVQNLNEMFSSGFVAIVGDALSLTAIVVWMFSKHVGLALVAVGIMPLLLISTEIFRRYASEAYRETQGRYAAIQAYLQEQLSGMSLVQMNAQEARSRGAFGELNQQYLDAFLRTIFAYAVFFPVVEFITNGTLAALILYAGFKLQAGTLTLGLLLAFIQQSGRFFRPIRELAERYNIMQTALASSERIFKLLDNEEQIPEAAEPKPLAFREEVRLEGVTFAYEPGGRRVVRDLSGVIPRGRRVAVVGHTGAGKSTLINLLMRFYDVEAGRVTVDGTDVRDVRLRDLRGLFGLVLQDVFIFSGTLEENIVLGRPFDATRLGSVLEQSQLGDLVARLPLGLQTQVGERGQKLSAGERQLVAFARMLYQEPEILLLDEATANIDSETEHKIQKVIERVSHRLTTFTIAHRLSTIKDADEIWVMDQGALAERGTHDELMAREGMYAKLVRLQFEGEA</sequence>
<evidence type="ECO:0000256" key="5">
    <source>
        <dbReference type="ARBA" id="ARBA00022741"/>
    </source>
</evidence>
<dbReference type="InterPro" id="IPR011527">
    <property type="entry name" value="ABC1_TM_dom"/>
</dbReference>
<evidence type="ECO:0000256" key="6">
    <source>
        <dbReference type="ARBA" id="ARBA00022840"/>
    </source>
</evidence>
<evidence type="ECO:0000313" key="12">
    <source>
        <dbReference type="EMBL" id="BDU77251.1"/>
    </source>
</evidence>
<gene>
    <name evidence="12" type="ORF">METESE_22090</name>
</gene>
<dbReference type="InterPro" id="IPR017871">
    <property type="entry name" value="ABC_transporter-like_CS"/>
</dbReference>
<dbReference type="Pfam" id="PF00005">
    <property type="entry name" value="ABC_tran"/>
    <property type="match status" value="1"/>
</dbReference>
<feature type="transmembrane region" description="Helical" evidence="9">
    <location>
        <begin position="178"/>
        <end position="196"/>
    </location>
</feature>
<dbReference type="InterPro" id="IPR039421">
    <property type="entry name" value="Type_1_exporter"/>
</dbReference>
<dbReference type="SUPFAM" id="SSF90123">
    <property type="entry name" value="ABC transporter transmembrane region"/>
    <property type="match status" value="1"/>
</dbReference>
<name>A0AA48H4E7_9BACT</name>
<protein>
    <submittedName>
        <fullName evidence="12">ABC transporter ATP-binding protein</fullName>
    </submittedName>
</protein>
<dbReference type="KEGG" id="msea:METESE_22090"/>
<dbReference type="CDD" id="cd18544">
    <property type="entry name" value="ABC_6TM_TmrA_like"/>
    <property type="match status" value="1"/>
</dbReference>
<dbReference type="AlphaFoldDB" id="A0AA48H4E7"/>
<dbReference type="RefSeq" id="WP_243332177.1">
    <property type="nucleotide sequence ID" value="NZ_AP027081.1"/>
</dbReference>
<evidence type="ECO:0000256" key="3">
    <source>
        <dbReference type="ARBA" id="ARBA00022475"/>
    </source>
</evidence>
<keyword evidence="4 9" id="KW-0812">Transmembrane</keyword>
<evidence type="ECO:0000256" key="8">
    <source>
        <dbReference type="ARBA" id="ARBA00023136"/>
    </source>
</evidence>
<keyword evidence="7 9" id="KW-1133">Transmembrane helix</keyword>
<dbReference type="PROSITE" id="PS50893">
    <property type="entry name" value="ABC_TRANSPORTER_2"/>
    <property type="match status" value="1"/>
</dbReference>
<keyword evidence="13" id="KW-1185">Reference proteome</keyword>
<feature type="transmembrane region" description="Helical" evidence="9">
    <location>
        <begin position="256"/>
        <end position="281"/>
    </location>
</feature>
<keyword evidence="8 9" id="KW-0472">Membrane</keyword>
<keyword evidence="2" id="KW-0813">Transport</keyword>
<evidence type="ECO:0000259" key="10">
    <source>
        <dbReference type="PROSITE" id="PS50893"/>
    </source>
</evidence>
<evidence type="ECO:0000256" key="4">
    <source>
        <dbReference type="ARBA" id="ARBA00022692"/>
    </source>
</evidence>
<dbReference type="InterPro" id="IPR003439">
    <property type="entry name" value="ABC_transporter-like_ATP-bd"/>
</dbReference>
<dbReference type="PROSITE" id="PS50929">
    <property type="entry name" value="ABC_TM1F"/>
    <property type="match status" value="1"/>
</dbReference>
<evidence type="ECO:0000256" key="7">
    <source>
        <dbReference type="ARBA" id="ARBA00022989"/>
    </source>
</evidence>
<comment type="subcellular location">
    <subcellularLocation>
        <location evidence="1">Cell membrane</location>
        <topology evidence="1">Multi-pass membrane protein</topology>
    </subcellularLocation>
</comment>
<dbReference type="SMART" id="SM00382">
    <property type="entry name" value="AAA"/>
    <property type="match status" value="1"/>
</dbReference>
<feature type="domain" description="ABC transporter" evidence="10">
    <location>
        <begin position="354"/>
        <end position="588"/>
    </location>
</feature>
<dbReference type="GO" id="GO:0016887">
    <property type="term" value="F:ATP hydrolysis activity"/>
    <property type="evidence" value="ECO:0007669"/>
    <property type="project" value="InterPro"/>
</dbReference>
<dbReference type="PANTHER" id="PTHR43394:SF1">
    <property type="entry name" value="ATP-BINDING CASSETTE SUB-FAMILY B MEMBER 10, MITOCHONDRIAL"/>
    <property type="match status" value="1"/>
</dbReference>
<dbReference type="GO" id="GO:0005886">
    <property type="term" value="C:plasma membrane"/>
    <property type="evidence" value="ECO:0007669"/>
    <property type="project" value="UniProtKB-SubCell"/>
</dbReference>
<organism evidence="12 13">
    <name type="scientific">Mesoterricola sediminis</name>
    <dbReference type="NCBI Taxonomy" id="2927980"/>
    <lineage>
        <taxon>Bacteria</taxon>
        <taxon>Pseudomonadati</taxon>
        <taxon>Acidobacteriota</taxon>
        <taxon>Holophagae</taxon>
        <taxon>Holophagales</taxon>
        <taxon>Holophagaceae</taxon>
        <taxon>Mesoterricola</taxon>
    </lineage>
</organism>
<dbReference type="EMBL" id="AP027081">
    <property type="protein sequence ID" value="BDU77251.1"/>
    <property type="molecule type" value="Genomic_DNA"/>
</dbReference>
<dbReference type="InterPro" id="IPR027417">
    <property type="entry name" value="P-loop_NTPase"/>
</dbReference>
<dbReference type="InterPro" id="IPR036640">
    <property type="entry name" value="ABC1_TM_sf"/>
</dbReference>
<dbReference type="GO" id="GO:0015421">
    <property type="term" value="F:ABC-type oligopeptide transporter activity"/>
    <property type="evidence" value="ECO:0007669"/>
    <property type="project" value="TreeGrafter"/>
</dbReference>
<dbReference type="InterPro" id="IPR003593">
    <property type="entry name" value="AAA+_ATPase"/>
</dbReference>
<proteinExistence type="predicted"/>
<dbReference type="GO" id="GO:0005524">
    <property type="term" value="F:ATP binding"/>
    <property type="evidence" value="ECO:0007669"/>
    <property type="project" value="UniProtKB-KW"/>
</dbReference>
<feature type="transmembrane region" description="Helical" evidence="9">
    <location>
        <begin position="34"/>
        <end position="54"/>
    </location>
</feature>
<feature type="transmembrane region" description="Helical" evidence="9">
    <location>
        <begin position="75"/>
        <end position="93"/>
    </location>
</feature>
<keyword evidence="6 12" id="KW-0067">ATP-binding</keyword>
<dbReference type="PANTHER" id="PTHR43394">
    <property type="entry name" value="ATP-DEPENDENT PERMEASE MDL1, MITOCHONDRIAL"/>
    <property type="match status" value="1"/>
</dbReference>
<dbReference type="Gene3D" id="1.20.1560.10">
    <property type="entry name" value="ABC transporter type 1, transmembrane domain"/>
    <property type="match status" value="1"/>
</dbReference>
<dbReference type="Proteomes" id="UP001228113">
    <property type="component" value="Chromosome"/>
</dbReference>